<evidence type="ECO:0000313" key="2">
    <source>
        <dbReference type="EMBL" id="CBK23788.2"/>
    </source>
</evidence>
<proteinExistence type="predicted"/>
<dbReference type="OrthoDB" id="5810248at2759"/>
<evidence type="ECO:0000313" key="3">
    <source>
        <dbReference type="Proteomes" id="UP000008312"/>
    </source>
</evidence>
<dbReference type="RefSeq" id="XP_012897836.1">
    <property type="nucleotide sequence ID" value="XM_013042382.1"/>
</dbReference>
<dbReference type="InParanoid" id="D8LXQ0"/>
<sequence length="54" mass="6743">MTERYDQEEEIMNGKCNAAYDLSRKMAPFFDIHIMLFIFNWLEKTNISYFQRWR</sequence>
<reference evidence="1" key="1">
    <citation type="submission" date="2010-02" db="EMBL/GenBank/DDBJ databases">
        <title>Sequencing and annotation of the Blastocystis hominis genome.</title>
        <authorList>
            <person name="Wincker P."/>
        </authorList>
    </citation>
    <scope>NUCLEOTIDE SEQUENCE</scope>
    <source>
        <strain evidence="1">Singapore isolate B</strain>
    </source>
</reference>
<protein>
    <submittedName>
        <fullName evidence="1">Uncharacterized protein</fullName>
    </submittedName>
</protein>
<gene>
    <name evidence="1" type="ORF">GSBLH_T00000704001</name>
    <name evidence="2" type="ORF">GSBLH_T00003605001</name>
</gene>
<name>D8LXQ0_BLAHO</name>
<keyword evidence="3" id="KW-1185">Reference proteome</keyword>
<dbReference type="GeneID" id="24920692"/>
<dbReference type="EMBL" id="FN668662">
    <property type="protein sequence ID" value="CBK23788.2"/>
    <property type="molecule type" value="Genomic_DNA"/>
</dbReference>
<dbReference type="AlphaFoldDB" id="D8LXQ0"/>
<dbReference type="GeneID" id="24917999"/>
<dbReference type="EMBL" id="FN668639">
    <property type="protein sequence ID" value="CBK20355.2"/>
    <property type="molecule type" value="Genomic_DNA"/>
</dbReference>
<accession>D8LXQ0</accession>
<dbReference type="RefSeq" id="XP_012894403.1">
    <property type="nucleotide sequence ID" value="XM_013038949.1"/>
</dbReference>
<organism evidence="1">
    <name type="scientific">Blastocystis hominis</name>
    <dbReference type="NCBI Taxonomy" id="12968"/>
    <lineage>
        <taxon>Eukaryota</taxon>
        <taxon>Sar</taxon>
        <taxon>Stramenopiles</taxon>
        <taxon>Bigyra</taxon>
        <taxon>Opalozoa</taxon>
        <taxon>Opalinata</taxon>
        <taxon>Blastocystidae</taxon>
        <taxon>Blastocystis</taxon>
    </lineage>
</organism>
<evidence type="ECO:0000313" key="1">
    <source>
        <dbReference type="EMBL" id="CBK20355.2"/>
    </source>
</evidence>
<dbReference type="Proteomes" id="UP000008312">
    <property type="component" value="Unassembled WGS sequence"/>
</dbReference>